<reference evidence="1" key="2">
    <citation type="journal article" date="2020" name="mSystems">
        <title>Genome- and Community-Level Interaction Insights into Carbon Utilization and Element Cycling Functions of Hydrothermarchaeota in Hydrothermal Sediment.</title>
        <authorList>
            <person name="Zhou Z."/>
            <person name="Liu Y."/>
            <person name="Xu W."/>
            <person name="Pan J."/>
            <person name="Luo Z.H."/>
            <person name="Li M."/>
        </authorList>
    </citation>
    <scope>NUCLEOTIDE SEQUENCE [LARGE SCALE GENOMIC DNA]</scope>
    <source>
        <strain evidence="1">HyVt-386</strain>
    </source>
</reference>
<keyword evidence="3" id="KW-1185">Reference proteome</keyword>
<dbReference type="InterPro" id="IPR003745">
    <property type="entry name" value="DUF166"/>
</dbReference>
<organism evidence="2 3">
    <name type="scientific">Candidatus Syntropharchaeum butanivorans</name>
    <dbReference type="NCBI Taxonomy" id="1839936"/>
    <lineage>
        <taxon>Archaea</taxon>
        <taxon>Methanobacteriati</taxon>
        <taxon>Methanobacteriota</taxon>
        <taxon>Stenosarchaea group</taxon>
        <taxon>Methanomicrobia</taxon>
        <taxon>Methanosarcinales</taxon>
        <taxon>ANME-2 cluster</taxon>
        <taxon>Candidatus Syntropharchaeum</taxon>
    </lineage>
</organism>
<dbReference type="Proteomes" id="UP000185779">
    <property type="component" value="Unassembled WGS sequence"/>
</dbReference>
<dbReference type="Pfam" id="PF02593">
    <property type="entry name" value="DUF166"/>
    <property type="match status" value="1"/>
</dbReference>
<comment type="caution">
    <text evidence="2">The sequence shown here is derived from an EMBL/GenBank/DDBJ whole genome shotgun (WGS) entry which is preliminary data.</text>
</comment>
<dbReference type="EMBL" id="LYOR01000005">
    <property type="protein sequence ID" value="OFV66010.1"/>
    <property type="molecule type" value="Genomic_DNA"/>
</dbReference>
<dbReference type="PATRIC" id="fig|1839936.3.peg.1205"/>
<dbReference type="EMBL" id="DRIE01000041">
    <property type="protein sequence ID" value="HEC56756.1"/>
    <property type="molecule type" value="Genomic_DNA"/>
</dbReference>
<sequence>MFSSNLKLVVIYSDLFGDKLIRNLVNTSTFCISCAEACDHCREGKFSFAENIVGVFRLQDPATLPEFIEEGIEAYLPDNIPDADLAIVSGVHNDILFELPYLLKEAGIKAMIIPIEAPSRLGIAQVKDICNELGIEVKAPKPFCELEVDPDTPIISRFIEEFGIGRPKLRVELDGERITRIEVIRSAPCGCTWYIAKQLRGAEISDRRELWNRISEAHHSYPCTASMEHDRELGDTILHKAGYIAREAVEKGIEERTTL</sequence>
<reference evidence="2 3" key="1">
    <citation type="submission" date="2016-05" db="EMBL/GenBank/DDBJ databases">
        <title>Microbial consortia oxidize butane by reversing methanogenesis.</title>
        <authorList>
            <person name="Laso-Perez R."/>
            <person name="Richter M."/>
            <person name="Wegener G."/>
            <person name="Musat F."/>
        </authorList>
    </citation>
    <scope>NUCLEOTIDE SEQUENCE [LARGE SCALE GENOMIC DNA]</scope>
    <source>
        <strain evidence="2">BOX1</strain>
    </source>
</reference>
<dbReference type="STRING" id="1839936.SBU_001192"/>
<dbReference type="Proteomes" id="UP000885936">
    <property type="component" value="Unassembled WGS sequence"/>
</dbReference>
<dbReference type="AlphaFoldDB" id="A0A1F2P461"/>
<evidence type="ECO:0000313" key="3">
    <source>
        <dbReference type="Proteomes" id="UP000185779"/>
    </source>
</evidence>
<protein>
    <submittedName>
        <fullName evidence="2">Thymidylate synthase</fullName>
    </submittedName>
</protein>
<evidence type="ECO:0000313" key="1">
    <source>
        <dbReference type="EMBL" id="HEC56756.1"/>
    </source>
</evidence>
<evidence type="ECO:0000313" key="2">
    <source>
        <dbReference type="EMBL" id="OFV66010.1"/>
    </source>
</evidence>
<proteinExistence type="predicted"/>
<name>A0A1F2P461_9EURY</name>
<accession>A0A1F2P461</accession>
<gene>
    <name evidence="1" type="ORF">ENI32_02570</name>
    <name evidence="2" type="ORF">SBU_001192</name>
</gene>